<dbReference type="InterPro" id="IPR036709">
    <property type="entry name" value="Autotransporte_beta_dom_sf"/>
</dbReference>
<dbReference type="PROSITE" id="PS51208">
    <property type="entry name" value="AUTOTRANSPORTER"/>
    <property type="match status" value="1"/>
</dbReference>
<reference evidence="3" key="1">
    <citation type="journal article" date="2018" name="MSphere">
        <title>Fusobacterium Genomics Using MinION and Illumina Sequencing Enables Genome Completion and Correction.</title>
        <authorList>
            <person name="Todd S.M."/>
            <person name="Settlage R.E."/>
            <person name="Lahmers K.K."/>
            <person name="Slade D.J."/>
        </authorList>
    </citation>
    <scope>NUCLEOTIDE SEQUENCE [LARGE SCALE GENOMIC DNA]</scope>
    <source>
        <strain evidence="3">ATCC 9817</strain>
    </source>
</reference>
<proteinExistence type="predicted"/>
<dbReference type="RefSeq" id="WP_005886362.1">
    <property type="nucleotide sequence ID" value="NZ_CP028102.1"/>
</dbReference>
<feature type="domain" description="Autotransporter" evidence="1">
    <location>
        <begin position="507"/>
        <end position="770"/>
    </location>
</feature>
<dbReference type="Gene3D" id="2.40.128.130">
    <property type="entry name" value="Autotransporter beta-domain"/>
    <property type="match status" value="1"/>
</dbReference>
<accession>A0ABN5J5A2</accession>
<dbReference type="InterPro" id="IPR005546">
    <property type="entry name" value="Autotransporte_beta"/>
</dbReference>
<dbReference type="SMART" id="SM00869">
    <property type="entry name" value="Autotransporter"/>
    <property type="match status" value="1"/>
</dbReference>
<dbReference type="PRINTS" id="PR01484">
    <property type="entry name" value="PRTACTNFAMLY"/>
</dbReference>
<dbReference type="Proteomes" id="UP000240258">
    <property type="component" value="Chromosome"/>
</dbReference>
<dbReference type="InterPro" id="IPR006315">
    <property type="entry name" value="OM_autotransptr_brl_dom"/>
</dbReference>
<dbReference type="Pfam" id="PF03797">
    <property type="entry name" value="Autotransporter"/>
    <property type="match status" value="1"/>
</dbReference>
<evidence type="ECO:0000259" key="1">
    <source>
        <dbReference type="PROSITE" id="PS51208"/>
    </source>
</evidence>
<name>A0ABN5J5A2_FUSMR</name>
<organism evidence="2 3">
    <name type="scientific">Fusobacterium mortiferum ATCC 9817</name>
    <dbReference type="NCBI Taxonomy" id="469616"/>
    <lineage>
        <taxon>Bacteria</taxon>
        <taxon>Fusobacteriati</taxon>
        <taxon>Fusobacteriota</taxon>
        <taxon>Fusobacteriia</taxon>
        <taxon>Fusobacteriales</taxon>
        <taxon>Fusobacteriaceae</taxon>
        <taxon>Fusobacterium</taxon>
    </lineage>
</organism>
<sequence length="770" mass="84814">MKRELEKSLKRYLKRKIKVTLGLLVTFLITGQVGYSLNLTMDEYNNEQNVIINDNYIKNNENTNYQYILGVIFDSSVEINSKEINIVNNSNGDEVNRKEISTIVVSENSHLKLGNEETENINLKVNTDKGVATGIAMYNLDEADRGGSLEINGKNFTLDVHANGEGSNKSTYGILVGTKPNKDGENCIVDINSENTVINVTNDSGLSYTANALTAWGGGTIRLNSGNVKIDTNKNNVINVKRNSTVEINKYSLDKVIQLDGSIVFECVDPSTDIDSDVIVNLTNSNSYLNGNILVTNLVDGHSGTVDGMRLGLSNGATWSTTEEGSFVNYLTFNGGIINNNWDINNIGNIKGDRDYSMNIDNMTGTGGTIIMDATYNEASDSFSSTTLEIKEKDNNTKLNFAYDGIDADNIAINNAQETEDALNQLAGNIYIENGEVNSTINIDEGLLNGAIVGDLVQGTGGMQVENIRVGSLSNTVMGLRNLATINLLTWRQEFSSFSQRMGELRDSQGNSGVWARVYGGEIEQGSNYDNSYQTYQVGYDKVYDYAGGKLFLGYLFSYTDGNTDYDLGSGENNSIGAGVYGSWLNNSGHYIDVVAKLSRLHNDYDVYSENRMYNSKGDYTNYGVSLGIEYGKRFVTDNKFFIEPSIRMDLGRVANKSYTTSTDVRVEQDTLYTALGSLGAKIGYNLEKGNLYARISGVKEFAGDIDTTYTNKLGQTKTSVDLEDEWVEFGIGGNYKVAENVNLYLDLSKTTEAMVDTNWQANLGFRWEL</sequence>
<evidence type="ECO:0000313" key="2">
    <source>
        <dbReference type="EMBL" id="AVQ17631.1"/>
    </source>
</evidence>
<dbReference type="GeneID" id="62761911"/>
<gene>
    <name evidence="2" type="ORF">C4N19_00185</name>
</gene>
<dbReference type="EMBL" id="CP028102">
    <property type="protein sequence ID" value="AVQ17631.1"/>
    <property type="molecule type" value="Genomic_DNA"/>
</dbReference>
<dbReference type="NCBIfam" id="TIGR01414">
    <property type="entry name" value="autotrans_barl"/>
    <property type="match status" value="1"/>
</dbReference>
<protein>
    <submittedName>
        <fullName evidence="2">Autotransporter outer membrane beta-barrel domain-containing protein</fullName>
    </submittedName>
</protein>
<evidence type="ECO:0000313" key="3">
    <source>
        <dbReference type="Proteomes" id="UP000240258"/>
    </source>
</evidence>
<dbReference type="SUPFAM" id="SSF103515">
    <property type="entry name" value="Autotransporter"/>
    <property type="match status" value="1"/>
</dbReference>
<keyword evidence="3" id="KW-1185">Reference proteome</keyword>
<dbReference type="InterPro" id="IPR003991">
    <property type="entry name" value="Pertactin_virulence_factor"/>
</dbReference>